<evidence type="ECO:0000256" key="1">
    <source>
        <dbReference type="SAM" id="Coils"/>
    </source>
</evidence>
<sequence length="182" mass="20900">MKILKTNSAEYKVTVNEDGTLNITNLCKNNAPIQNAGVFIQSMGGMESVLHKCKEMTEEQYAEELSERKRQREAAAKRAAEREFEREQQIKAEYDAAFSGEVTETTIENVTILLNYLNSMNWGVWKLPKMTIGYKCCQYNCDGRLATTITLDRPINYDGEMLRKFIVGKTHGFDFRSYAQLR</sequence>
<reference evidence="2" key="1">
    <citation type="submission" date="2024-07" db="EMBL/GenBank/DDBJ databases">
        <title>Complete genome sequence of Prevotella sp. YM-2024 GTC17254.</title>
        <authorList>
            <person name="Hayashi M."/>
            <person name="Muto Y."/>
            <person name="Tanaka K."/>
            <person name="Niwa H."/>
        </authorList>
    </citation>
    <scope>NUCLEOTIDE SEQUENCE</scope>
    <source>
        <strain evidence="2">GTC17254</strain>
    </source>
</reference>
<keyword evidence="1" id="KW-0175">Coiled coil</keyword>
<name>A0AB33J1E9_9BACT</name>
<feature type="coiled-coil region" evidence="1">
    <location>
        <begin position="54"/>
        <end position="97"/>
    </location>
</feature>
<organism evidence="2">
    <name type="scientific">Prevotella sp. GTC17254</name>
    <dbReference type="NCBI Taxonomy" id="3236794"/>
    <lineage>
        <taxon>Bacteria</taxon>
        <taxon>Pseudomonadati</taxon>
        <taxon>Bacteroidota</taxon>
        <taxon>Bacteroidia</taxon>
        <taxon>Bacteroidales</taxon>
        <taxon>Prevotellaceae</taxon>
        <taxon>Prevotella</taxon>
    </lineage>
</organism>
<accession>A0AB33J1E9</accession>
<protein>
    <submittedName>
        <fullName evidence="2">Uncharacterized protein</fullName>
    </submittedName>
</protein>
<evidence type="ECO:0000313" key="2">
    <source>
        <dbReference type="EMBL" id="BFO74045.1"/>
    </source>
</evidence>
<dbReference type="EMBL" id="AP035786">
    <property type="protein sequence ID" value="BFO74045.1"/>
    <property type="molecule type" value="Genomic_DNA"/>
</dbReference>
<gene>
    <name evidence="2" type="ORF">GTC17254_16420</name>
</gene>
<proteinExistence type="predicted"/>
<dbReference type="AlphaFoldDB" id="A0AB33J1E9"/>